<evidence type="ECO:0000256" key="2">
    <source>
        <dbReference type="SAM" id="Phobius"/>
    </source>
</evidence>
<reference evidence="3" key="1">
    <citation type="submission" date="2020-01" db="EMBL/GenBank/DDBJ databases">
        <authorList>
            <person name="Meier V. D."/>
            <person name="Meier V D."/>
        </authorList>
    </citation>
    <scope>NUCLEOTIDE SEQUENCE</scope>
    <source>
        <strain evidence="3">HLG_WM_MAG_08</strain>
    </source>
</reference>
<dbReference type="EMBL" id="CACVAV010000067">
    <property type="protein sequence ID" value="CAA6803968.1"/>
    <property type="molecule type" value="Genomic_DNA"/>
</dbReference>
<evidence type="ECO:0000313" key="3">
    <source>
        <dbReference type="EMBL" id="CAA6803968.1"/>
    </source>
</evidence>
<feature type="transmembrane region" description="Helical" evidence="2">
    <location>
        <begin position="16"/>
        <end position="34"/>
    </location>
</feature>
<protein>
    <submittedName>
        <fullName evidence="3">CcoQ/FixQ family Cbb3-type cytochrome c oxidase assembly chaperone</fullName>
    </submittedName>
</protein>
<organism evidence="3">
    <name type="scientific">uncultured Thiotrichaceae bacterium</name>
    <dbReference type="NCBI Taxonomy" id="298394"/>
    <lineage>
        <taxon>Bacteria</taxon>
        <taxon>Pseudomonadati</taxon>
        <taxon>Pseudomonadota</taxon>
        <taxon>Gammaproteobacteria</taxon>
        <taxon>Thiotrichales</taxon>
        <taxon>Thiotrichaceae</taxon>
        <taxon>environmental samples</taxon>
    </lineage>
</organism>
<feature type="compositionally biased region" description="Basic and acidic residues" evidence="1">
    <location>
        <begin position="57"/>
        <end position="73"/>
    </location>
</feature>
<sequence>MTDIFMWFTDLGNSKIAALIIFFVTFVGIVLYVYTGKERTKRLESYRYVPFLDDDDGPKSDEENKLPPKRGEK</sequence>
<accession>A0A6S6SML3</accession>
<name>A0A6S6SML3_9GAMM</name>
<evidence type="ECO:0000256" key="1">
    <source>
        <dbReference type="SAM" id="MobiDB-lite"/>
    </source>
</evidence>
<keyword evidence="2" id="KW-0472">Membrane</keyword>
<keyword evidence="2" id="KW-0812">Transmembrane</keyword>
<feature type="region of interest" description="Disordered" evidence="1">
    <location>
        <begin position="51"/>
        <end position="73"/>
    </location>
</feature>
<keyword evidence="2" id="KW-1133">Transmembrane helix</keyword>
<gene>
    <name evidence="3" type="ORF">HELGO_WM75242</name>
</gene>
<proteinExistence type="predicted"/>
<dbReference type="AlphaFoldDB" id="A0A6S6SML3"/>